<dbReference type="OrthoDB" id="3997736at2759"/>
<gene>
    <name evidence="2" type="ORF">AW171_hschr53381</name>
</gene>
<feature type="transmembrane region" description="Helical" evidence="1">
    <location>
        <begin position="52"/>
        <end position="69"/>
    </location>
</feature>
<dbReference type="RefSeq" id="XP_017988427.1">
    <property type="nucleotide sequence ID" value="XM_018132938.1"/>
</dbReference>
<sequence>MHKSCMSQLRRQSLRFSSSWMPPSYFNAPPAPSPFTQRVPQQQPASGFRRQYFEVALVIAVTCLTYFAVDNYIARIDAQEKSEKLIMESQRMQDLLTRQLSAARKKRELQILNERKNNQIRQMKLQLHIAMLRKQLLDNNVQPIRIQEVVHDYERYVRMENSISNVSGTSLWVTDDSPFKAHVPNVREYDSITENRKQ</sequence>
<evidence type="ECO:0000313" key="3">
    <source>
        <dbReference type="Proteomes" id="UP000243052"/>
    </source>
</evidence>
<dbReference type="EMBL" id="CP014245">
    <property type="protein sequence ID" value="AMD21431.1"/>
    <property type="molecule type" value="Genomic_DNA"/>
</dbReference>
<name>A0A0X8HTB3_9SACH</name>
<keyword evidence="3" id="KW-1185">Reference proteome</keyword>
<organism evidence="2 3">
    <name type="scientific">Eremothecium sinecaudum</name>
    <dbReference type="NCBI Taxonomy" id="45286"/>
    <lineage>
        <taxon>Eukaryota</taxon>
        <taxon>Fungi</taxon>
        <taxon>Dikarya</taxon>
        <taxon>Ascomycota</taxon>
        <taxon>Saccharomycotina</taxon>
        <taxon>Saccharomycetes</taxon>
        <taxon>Saccharomycetales</taxon>
        <taxon>Saccharomycetaceae</taxon>
        <taxon>Eremothecium</taxon>
    </lineage>
</organism>
<accession>A0A0X8HTB3</accession>
<proteinExistence type="predicted"/>
<dbReference type="AlphaFoldDB" id="A0A0X8HTB3"/>
<evidence type="ECO:0000313" key="2">
    <source>
        <dbReference type="EMBL" id="AMD21431.1"/>
    </source>
</evidence>
<evidence type="ECO:0000256" key="1">
    <source>
        <dbReference type="SAM" id="Phobius"/>
    </source>
</evidence>
<reference evidence="2 3" key="1">
    <citation type="submission" date="2016-01" db="EMBL/GenBank/DDBJ databases">
        <title>Genome sequence of the yeast Holleya sinecauda.</title>
        <authorList>
            <person name="Dietrich F.S."/>
        </authorList>
    </citation>
    <scope>NUCLEOTIDE SEQUENCE [LARGE SCALE GENOMIC DNA]</scope>
    <source>
        <strain evidence="2 3">ATCC 58844</strain>
    </source>
</reference>
<keyword evidence="1" id="KW-0812">Transmembrane</keyword>
<dbReference type="Proteomes" id="UP000243052">
    <property type="component" value="Chromosome v"/>
</dbReference>
<protein>
    <submittedName>
        <fullName evidence="2">HER152Wp</fullName>
    </submittedName>
</protein>
<keyword evidence="1" id="KW-1133">Transmembrane helix</keyword>
<dbReference type="GeneID" id="28724720"/>
<keyword evidence="1" id="KW-0472">Membrane</keyword>